<evidence type="ECO:0000256" key="4">
    <source>
        <dbReference type="ARBA" id="ARBA00022692"/>
    </source>
</evidence>
<accession>A0A3P7E3K5</accession>
<reference evidence="12 13" key="1">
    <citation type="submission" date="2018-11" db="EMBL/GenBank/DDBJ databases">
        <authorList>
            <consortium name="Pathogen Informatics"/>
        </authorList>
    </citation>
    <scope>NUCLEOTIDE SEQUENCE [LARGE SCALE GENOMIC DNA]</scope>
</reference>
<evidence type="ECO:0000256" key="7">
    <source>
        <dbReference type="ARBA" id="ARBA00023136"/>
    </source>
</evidence>
<protein>
    <recommendedName>
        <fullName evidence="10">Transporter</fullName>
    </recommendedName>
</protein>
<feature type="binding site" evidence="9">
    <location>
        <position position="96"/>
    </location>
    <ligand>
        <name>Na(+)</name>
        <dbReference type="ChEBI" id="CHEBI:29101"/>
        <label>1</label>
    </ligand>
</feature>
<evidence type="ECO:0000256" key="2">
    <source>
        <dbReference type="ARBA" id="ARBA00006459"/>
    </source>
</evidence>
<dbReference type="GO" id="GO:0005283">
    <property type="term" value="F:amino acid:sodium symporter activity"/>
    <property type="evidence" value="ECO:0007669"/>
    <property type="project" value="TreeGrafter"/>
</dbReference>
<keyword evidence="6 11" id="KW-1133">Transmembrane helix</keyword>
<keyword evidence="4 10" id="KW-0812">Transmembrane</keyword>
<feature type="binding site" evidence="9">
    <location>
        <position position="91"/>
    </location>
    <ligand>
        <name>Na(+)</name>
        <dbReference type="ChEBI" id="CHEBI:29101"/>
        <label>1</label>
    </ligand>
</feature>
<keyword evidence="3 10" id="KW-0813">Transport</keyword>
<dbReference type="SUPFAM" id="SSF161070">
    <property type="entry name" value="SNF-like"/>
    <property type="match status" value="1"/>
</dbReference>
<dbReference type="PANTHER" id="PTHR11616">
    <property type="entry name" value="SODIUM/CHLORIDE DEPENDENT TRANSPORTER"/>
    <property type="match status" value="1"/>
</dbReference>
<proteinExistence type="inferred from homology"/>
<name>A0A3P7E3K5_WUCBA</name>
<feature type="non-terminal residue" evidence="12">
    <location>
        <position position="176"/>
    </location>
</feature>
<dbReference type="PRINTS" id="PR00176">
    <property type="entry name" value="NANEUSMPORT"/>
</dbReference>
<evidence type="ECO:0000313" key="13">
    <source>
        <dbReference type="Proteomes" id="UP000270924"/>
    </source>
</evidence>
<dbReference type="Proteomes" id="UP000270924">
    <property type="component" value="Unassembled WGS sequence"/>
</dbReference>
<dbReference type="OrthoDB" id="5840427at2759"/>
<dbReference type="GO" id="GO:0089718">
    <property type="term" value="P:amino acid import across plasma membrane"/>
    <property type="evidence" value="ECO:0007669"/>
    <property type="project" value="TreeGrafter"/>
</dbReference>
<organism evidence="12 13">
    <name type="scientific">Wuchereria bancrofti</name>
    <dbReference type="NCBI Taxonomy" id="6293"/>
    <lineage>
        <taxon>Eukaryota</taxon>
        <taxon>Metazoa</taxon>
        <taxon>Ecdysozoa</taxon>
        <taxon>Nematoda</taxon>
        <taxon>Chromadorea</taxon>
        <taxon>Rhabditida</taxon>
        <taxon>Spirurina</taxon>
        <taxon>Spiruromorpha</taxon>
        <taxon>Filarioidea</taxon>
        <taxon>Onchocercidae</taxon>
        <taxon>Wuchereria</taxon>
    </lineage>
</organism>
<evidence type="ECO:0000256" key="5">
    <source>
        <dbReference type="ARBA" id="ARBA00022847"/>
    </source>
</evidence>
<dbReference type="GO" id="GO:0046872">
    <property type="term" value="F:metal ion binding"/>
    <property type="evidence" value="ECO:0007669"/>
    <property type="project" value="UniProtKB-KW"/>
</dbReference>
<keyword evidence="8" id="KW-0325">Glycoprotein</keyword>
<dbReference type="InterPro" id="IPR000175">
    <property type="entry name" value="Na/ntran_symport"/>
</dbReference>
<comment type="subcellular location">
    <subcellularLocation>
        <location evidence="1">Membrane</location>
        <topology evidence="1">Multi-pass membrane protein</topology>
    </subcellularLocation>
</comment>
<evidence type="ECO:0000256" key="11">
    <source>
        <dbReference type="SAM" id="Phobius"/>
    </source>
</evidence>
<dbReference type="GO" id="GO:0015179">
    <property type="term" value="F:L-amino acid transmembrane transporter activity"/>
    <property type="evidence" value="ECO:0007669"/>
    <property type="project" value="TreeGrafter"/>
</dbReference>
<dbReference type="PROSITE" id="PS00610">
    <property type="entry name" value="NA_NEUROTRAN_SYMP_1"/>
    <property type="match status" value="1"/>
</dbReference>
<evidence type="ECO:0000313" key="12">
    <source>
        <dbReference type="EMBL" id="VDM11287.1"/>
    </source>
</evidence>
<keyword evidence="9" id="KW-0915">Sodium</keyword>
<dbReference type="InParanoid" id="A0A3P7E3K5"/>
<dbReference type="EMBL" id="UYWW01002018">
    <property type="protein sequence ID" value="VDM11287.1"/>
    <property type="molecule type" value="Genomic_DNA"/>
</dbReference>
<dbReference type="PROSITE" id="PS50267">
    <property type="entry name" value="NA_NEUROTRAN_SYMP_3"/>
    <property type="match status" value="1"/>
</dbReference>
<dbReference type="InterPro" id="IPR037272">
    <property type="entry name" value="SNS_sf"/>
</dbReference>
<evidence type="ECO:0000256" key="6">
    <source>
        <dbReference type="ARBA" id="ARBA00022989"/>
    </source>
</evidence>
<gene>
    <name evidence="12" type="ORF">WBA_LOCUS4673</name>
</gene>
<comment type="similarity">
    <text evidence="2 10">Belongs to the sodium:neurotransmitter symporter (SNF) (TC 2.A.22) family.</text>
</comment>
<keyword evidence="9" id="KW-0479">Metal-binding</keyword>
<evidence type="ECO:0000256" key="10">
    <source>
        <dbReference type="RuleBase" id="RU003732"/>
    </source>
</evidence>
<keyword evidence="13" id="KW-1185">Reference proteome</keyword>
<dbReference type="AlphaFoldDB" id="A0A3P7E3K5"/>
<keyword evidence="7 11" id="KW-0472">Membrane</keyword>
<evidence type="ECO:0000256" key="9">
    <source>
        <dbReference type="PIRSR" id="PIRSR600175-1"/>
    </source>
</evidence>
<feature type="transmembrane region" description="Helical" evidence="11">
    <location>
        <begin position="149"/>
        <end position="171"/>
    </location>
</feature>
<dbReference type="GO" id="GO:0005886">
    <property type="term" value="C:plasma membrane"/>
    <property type="evidence" value="ECO:0007669"/>
    <property type="project" value="TreeGrafter"/>
</dbReference>
<sequence>MRSESHLKCCWVFANESQRKRFVLHTDEHRGKPNNIQHFHRIEIQSNETDELTEEKEYHQVAINDNSSNSGDDREGWDNKMQFLMGVISYAVGLGNVWRFPYLCQKNGGGAFLIPYCIMMFVEGTPLFLVELGIGQKLRLGPVGVWNEIHPSFGGVGVSAAIVSFLVALYYNVIIT</sequence>
<evidence type="ECO:0000256" key="1">
    <source>
        <dbReference type="ARBA" id="ARBA00004141"/>
    </source>
</evidence>
<evidence type="ECO:0000256" key="3">
    <source>
        <dbReference type="ARBA" id="ARBA00022448"/>
    </source>
</evidence>
<keyword evidence="5 10" id="KW-0769">Symport</keyword>
<evidence type="ECO:0000256" key="8">
    <source>
        <dbReference type="ARBA" id="ARBA00023180"/>
    </source>
</evidence>
<feature type="binding site" evidence="9">
    <location>
        <position position="92"/>
    </location>
    <ligand>
        <name>Na(+)</name>
        <dbReference type="ChEBI" id="CHEBI:29101"/>
        <label>1</label>
    </ligand>
</feature>
<feature type="transmembrane region" description="Helical" evidence="11">
    <location>
        <begin position="110"/>
        <end position="129"/>
    </location>
</feature>
<dbReference type="PANTHER" id="PTHR11616:SF321">
    <property type="entry name" value="SODIUM-DEPENDENT NUTRIENT AMINO ACID TRANSPORTER 1-RELATED"/>
    <property type="match status" value="1"/>
</dbReference>
<dbReference type="Pfam" id="PF00209">
    <property type="entry name" value="SNF"/>
    <property type="match status" value="1"/>
</dbReference>